<dbReference type="EC" id="2.7.1.5" evidence="10"/>
<feature type="domain" description="Carbohydrate kinase FGGY N-terminal" evidence="8">
    <location>
        <begin position="66"/>
        <end position="264"/>
    </location>
</feature>
<proteinExistence type="inferred from homology"/>
<comment type="similarity">
    <text evidence="1">Belongs to the FGGY kinase family.</text>
</comment>
<dbReference type="InterPro" id="IPR018484">
    <property type="entry name" value="FGGY_N"/>
</dbReference>
<dbReference type="GO" id="GO:0008993">
    <property type="term" value="F:rhamnulokinase activity"/>
    <property type="evidence" value="ECO:0007669"/>
    <property type="project" value="UniProtKB-EC"/>
</dbReference>
<dbReference type="GO" id="GO:0005829">
    <property type="term" value="C:cytosol"/>
    <property type="evidence" value="ECO:0007669"/>
    <property type="project" value="TreeGrafter"/>
</dbReference>
<evidence type="ECO:0000313" key="11">
    <source>
        <dbReference type="Proteomes" id="UP000318741"/>
    </source>
</evidence>
<dbReference type="Pfam" id="PF02782">
    <property type="entry name" value="FGGY_C"/>
    <property type="match status" value="1"/>
</dbReference>
<dbReference type="SUPFAM" id="SSF53067">
    <property type="entry name" value="Actin-like ATPase domain"/>
    <property type="match status" value="2"/>
</dbReference>
<dbReference type="InterPro" id="IPR013449">
    <property type="entry name" value="Rhamnulokinase"/>
</dbReference>
<evidence type="ECO:0000259" key="9">
    <source>
        <dbReference type="Pfam" id="PF02782"/>
    </source>
</evidence>
<organism evidence="10 11">
    <name type="scientific">Alienimonas californiensis</name>
    <dbReference type="NCBI Taxonomy" id="2527989"/>
    <lineage>
        <taxon>Bacteria</taxon>
        <taxon>Pseudomonadati</taxon>
        <taxon>Planctomycetota</taxon>
        <taxon>Planctomycetia</taxon>
        <taxon>Planctomycetales</taxon>
        <taxon>Planctomycetaceae</taxon>
        <taxon>Alienimonas</taxon>
    </lineage>
</organism>
<evidence type="ECO:0000256" key="1">
    <source>
        <dbReference type="ARBA" id="ARBA00009156"/>
    </source>
</evidence>
<dbReference type="InterPro" id="IPR018485">
    <property type="entry name" value="FGGY_C"/>
</dbReference>
<reference evidence="10 11" key="1">
    <citation type="submission" date="2019-02" db="EMBL/GenBank/DDBJ databases">
        <title>Deep-cultivation of Planctomycetes and their phenomic and genomic characterization uncovers novel biology.</title>
        <authorList>
            <person name="Wiegand S."/>
            <person name="Jogler M."/>
            <person name="Boedeker C."/>
            <person name="Pinto D."/>
            <person name="Vollmers J."/>
            <person name="Rivas-Marin E."/>
            <person name="Kohn T."/>
            <person name="Peeters S.H."/>
            <person name="Heuer A."/>
            <person name="Rast P."/>
            <person name="Oberbeckmann S."/>
            <person name="Bunk B."/>
            <person name="Jeske O."/>
            <person name="Meyerdierks A."/>
            <person name="Storesund J.E."/>
            <person name="Kallscheuer N."/>
            <person name="Luecker S."/>
            <person name="Lage O.M."/>
            <person name="Pohl T."/>
            <person name="Merkel B.J."/>
            <person name="Hornburger P."/>
            <person name="Mueller R.-W."/>
            <person name="Bruemmer F."/>
            <person name="Labrenz M."/>
            <person name="Spormann A.M."/>
            <person name="Op den Camp H."/>
            <person name="Overmann J."/>
            <person name="Amann R."/>
            <person name="Jetten M.S.M."/>
            <person name="Mascher T."/>
            <person name="Medema M.H."/>
            <person name="Devos D.P."/>
            <person name="Kaster A.-K."/>
            <person name="Ovreas L."/>
            <person name="Rohde M."/>
            <person name="Galperin M.Y."/>
            <person name="Jogler C."/>
        </authorList>
    </citation>
    <scope>NUCLEOTIDE SEQUENCE [LARGE SCALE GENOMIC DNA]</scope>
    <source>
        <strain evidence="10 11">CA12</strain>
    </source>
</reference>
<evidence type="ECO:0000256" key="7">
    <source>
        <dbReference type="ARBA" id="ARBA00023308"/>
    </source>
</evidence>
<evidence type="ECO:0000256" key="6">
    <source>
        <dbReference type="ARBA" id="ARBA00023157"/>
    </source>
</evidence>
<evidence type="ECO:0000256" key="2">
    <source>
        <dbReference type="ARBA" id="ARBA00022679"/>
    </source>
</evidence>
<accession>A0A517PAW3</accession>
<dbReference type="CDD" id="cd07771">
    <property type="entry name" value="ASKHA_NBD_FGGY_RhaB-like"/>
    <property type="match status" value="1"/>
</dbReference>
<evidence type="ECO:0000256" key="4">
    <source>
        <dbReference type="ARBA" id="ARBA00022777"/>
    </source>
</evidence>
<keyword evidence="3" id="KW-0547">Nucleotide-binding</keyword>
<dbReference type="InterPro" id="IPR043129">
    <property type="entry name" value="ATPase_NBD"/>
</dbReference>
<keyword evidence="6" id="KW-1015">Disulfide bond</keyword>
<keyword evidence="2 10" id="KW-0808">Transferase</keyword>
<name>A0A517PAW3_9PLAN</name>
<dbReference type="GO" id="GO:0005524">
    <property type="term" value="F:ATP binding"/>
    <property type="evidence" value="ECO:0007669"/>
    <property type="project" value="UniProtKB-KW"/>
</dbReference>
<keyword evidence="5" id="KW-0067">ATP-binding</keyword>
<gene>
    <name evidence="10" type="primary">rhaB</name>
    <name evidence="10" type="ORF">CA12_26100</name>
</gene>
<dbReference type="OrthoDB" id="9761504at2"/>
<dbReference type="Proteomes" id="UP000318741">
    <property type="component" value="Chromosome"/>
</dbReference>
<evidence type="ECO:0000259" key="8">
    <source>
        <dbReference type="Pfam" id="PF00370"/>
    </source>
</evidence>
<evidence type="ECO:0000313" key="10">
    <source>
        <dbReference type="EMBL" id="QDT16506.1"/>
    </source>
</evidence>
<dbReference type="EMBL" id="CP036265">
    <property type="protein sequence ID" value="QDT16506.1"/>
    <property type="molecule type" value="Genomic_DNA"/>
</dbReference>
<keyword evidence="7" id="KW-0684">Rhamnose metabolism</keyword>
<feature type="domain" description="Carbohydrate kinase FGGY C-terminal" evidence="9">
    <location>
        <begin position="278"/>
        <end position="470"/>
    </location>
</feature>
<keyword evidence="11" id="KW-1185">Reference proteome</keyword>
<sequence>MSDPVFLAVDLGAESGRVIAGRLVPAAADGAGADADGPTVTLEEVHRFPNGPIVVPGPDGSPSLRWDVTVLWREIETGLAKAGVRYSAEVVSVGVDTWGVDHVLLSETGELLGLPWNYRDDRTAGGFDEAFAAVPREEVFAGTGIQFLPFNSLYQLRATRRDHPELLSTAQRVLLMPDYFHRCLCGSEAVEFTNATTTQLVDPTTRDWNRGLIAKLDLPDRLFGPVVSPGTELGTLFPSLAQRTGLPESVKVVAPATHDTASAVAAIPTGSTGQADWAYISSGTWSLVGVETQGPVLGEAALAANVTNEGGVDGTSRLLKNVMGLWLVQGVRRSFARGGDELDYAELTRRAASAEGLVSLIDPDDARFLAPTDMAAEIVGYCRETGQPEPGDVAALVRCCLDSLALRYAAVLDELASLTGERPGVVHVVGGGSRNALLNQLTADACGVPVLAGPVEATALGNVLMQAKAAGAIGSLAELRAVVRRSEEVTRFDPTDDARWAEAADRLRGLSNRG</sequence>
<protein>
    <submittedName>
        <fullName evidence="10">Rhamnulokinase</fullName>
        <ecNumber evidence="10">2.7.1.5</ecNumber>
    </submittedName>
</protein>
<dbReference type="GO" id="GO:0019301">
    <property type="term" value="P:rhamnose catabolic process"/>
    <property type="evidence" value="ECO:0007669"/>
    <property type="project" value="InterPro"/>
</dbReference>
<dbReference type="KEGG" id="acaf:CA12_26100"/>
<keyword evidence="4 10" id="KW-0418">Kinase</keyword>
<dbReference type="GO" id="GO:0006071">
    <property type="term" value="P:glycerol metabolic process"/>
    <property type="evidence" value="ECO:0007669"/>
    <property type="project" value="TreeGrafter"/>
</dbReference>
<dbReference type="PANTHER" id="PTHR10196:SF93">
    <property type="entry name" value="L-RHAMNULOKINASE"/>
    <property type="match status" value="1"/>
</dbReference>
<dbReference type="GO" id="GO:0004370">
    <property type="term" value="F:glycerol kinase activity"/>
    <property type="evidence" value="ECO:0007669"/>
    <property type="project" value="TreeGrafter"/>
</dbReference>
<dbReference type="PANTHER" id="PTHR10196">
    <property type="entry name" value="SUGAR KINASE"/>
    <property type="match status" value="1"/>
</dbReference>
<dbReference type="Gene3D" id="3.30.420.40">
    <property type="match status" value="2"/>
</dbReference>
<dbReference type="AlphaFoldDB" id="A0A517PAW3"/>
<dbReference type="RefSeq" id="WP_145359326.1">
    <property type="nucleotide sequence ID" value="NZ_CP036265.1"/>
</dbReference>
<evidence type="ECO:0000256" key="3">
    <source>
        <dbReference type="ARBA" id="ARBA00022741"/>
    </source>
</evidence>
<evidence type="ECO:0000256" key="5">
    <source>
        <dbReference type="ARBA" id="ARBA00022840"/>
    </source>
</evidence>
<dbReference type="Pfam" id="PF00370">
    <property type="entry name" value="FGGY_N"/>
    <property type="match status" value="1"/>
</dbReference>